<sequence length="106" mass="12283">MYPITEACPGMQKEFIPFVEHIANQIGIVWRNDKKEGLPIRVLVKTDAQLPYIIQLPEWNGGVLEQKVQFIGLQDQCFYCKQIGHYIQDRQKHKGNRGKAKESEVD</sequence>
<gene>
    <name evidence="1" type="ORF">KP509_37G053700</name>
</gene>
<dbReference type="Proteomes" id="UP000825935">
    <property type="component" value="Chromosome 37"/>
</dbReference>
<accession>A0A8T2Q9C9</accession>
<dbReference type="OrthoDB" id="1096772at2759"/>
<name>A0A8T2Q9C9_CERRI</name>
<dbReference type="EMBL" id="CM035442">
    <property type="protein sequence ID" value="KAH7280153.1"/>
    <property type="molecule type" value="Genomic_DNA"/>
</dbReference>
<proteinExistence type="predicted"/>
<evidence type="ECO:0000313" key="1">
    <source>
        <dbReference type="EMBL" id="KAH7280153.1"/>
    </source>
</evidence>
<reference evidence="1" key="1">
    <citation type="submission" date="2021-08" db="EMBL/GenBank/DDBJ databases">
        <title>WGS assembly of Ceratopteris richardii.</title>
        <authorList>
            <person name="Marchant D.B."/>
            <person name="Chen G."/>
            <person name="Jenkins J."/>
            <person name="Shu S."/>
            <person name="Leebens-Mack J."/>
            <person name="Grimwood J."/>
            <person name="Schmutz J."/>
            <person name="Soltis P."/>
            <person name="Soltis D."/>
            <person name="Chen Z.-H."/>
        </authorList>
    </citation>
    <scope>NUCLEOTIDE SEQUENCE</scope>
    <source>
        <strain evidence="1">Whitten #5841</strain>
        <tissue evidence="1">Leaf</tissue>
    </source>
</reference>
<protein>
    <submittedName>
        <fullName evidence="1">Uncharacterized protein</fullName>
    </submittedName>
</protein>
<evidence type="ECO:0000313" key="2">
    <source>
        <dbReference type="Proteomes" id="UP000825935"/>
    </source>
</evidence>
<organism evidence="1 2">
    <name type="scientific">Ceratopteris richardii</name>
    <name type="common">Triangle waterfern</name>
    <dbReference type="NCBI Taxonomy" id="49495"/>
    <lineage>
        <taxon>Eukaryota</taxon>
        <taxon>Viridiplantae</taxon>
        <taxon>Streptophyta</taxon>
        <taxon>Embryophyta</taxon>
        <taxon>Tracheophyta</taxon>
        <taxon>Polypodiopsida</taxon>
        <taxon>Polypodiidae</taxon>
        <taxon>Polypodiales</taxon>
        <taxon>Pteridineae</taxon>
        <taxon>Pteridaceae</taxon>
        <taxon>Parkerioideae</taxon>
        <taxon>Ceratopteris</taxon>
    </lineage>
</organism>
<comment type="caution">
    <text evidence="1">The sequence shown here is derived from an EMBL/GenBank/DDBJ whole genome shotgun (WGS) entry which is preliminary data.</text>
</comment>
<keyword evidence="2" id="KW-1185">Reference proteome</keyword>
<dbReference type="AlphaFoldDB" id="A0A8T2Q9C9"/>